<protein>
    <submittedName>
        <fullName evidence="1">DUF177 domain-containing protein</fullName>
    </submittedName>
</protein>
<gene>
    <name evidence="1" type="ORF">GCM10022410_08190</name>
</gene>
<dbReference type="RefSeq" id="WP_344910602.1">
    <property type="nucleotide sequence ID" value="NZ_BAABDL010000044.1"/>
</dbReference>
<proteinExistence type="predicted"/>
<evidence type="ECO:0000313" key="2">
    <source>
        <dbReference type="Proteomes" id="UP001501734"/>
    </source>
</evidence>
<organism evidence="1 2">
    <name type="scientific">Amphibacillus indicireducens</name>
    <dbReference type="NCBI Taxonomy" id="1076330"/>
    <lineage>
        <taxon>Bacteria</taxon>
        <taxon>Bacillati</taxon>
        <taxon>Bacillota</taxon>
        <taxon>Bacilli</taxon>
        <taxon>Bacillales</taxon>
        <taxon>Bacillaceae</taxon>
        <taxon>Amphibacillus</taxon>
    </lineage>
</organism>
<keyword evidence="2" id="KW-1185">Reference proteome</keyword>
<reference evidence="2" key="1">
    <citation type="journal article" date="2019" name="Int. J. Syst. Evol. Microbiol.">
        <title>The Global Catalogue of Microorganisms (GCM) 10K type strain sequencing project: providing services to taxonomists for standard genome sequencing and annotation.</title>
        <authorList>
            <consortium name="The Broad Institute Genomics Platform"/>
            <consortium name="The Broad Institute Genome Sequencing Center for Infectious Disease"/>
            <person name="Wu L."/>
            <person name="Ma J."/>
        </authorList>
    </citation>
    <scope>NUCLEOTIDE SEQUENCE [LARGE SCALE GENOMIC DNA]</scope>
    <source>
        <strain evidence="2">JCM 17250</strain>
    </source>
</reference>
<name>A0ABP7VBU4_9BACI</name>
<sequence>MKIPLRKMIQSDGLPIEATVDVSELEQLNNDIRKIGSVFVKCEAEKQDGLIHCQLQITGEMILPCARTLVDVPYPFEVNTLELFSDDPYFEEDDESDIHRVEGEILDLGPYIKENVILEIPFRFYATEDQIEENALSSGDGWSVITEEENENKIDPRMAKLQSLLNEKKNENQ</sequence>
<dbReference type="Pfam" id="PF02620">
    <property type="entry name" value="YceD"/>
    <property type="match status" value="1"/>
</dbReference>
<dbReference type="Proteomes" id="UP001501734">
    <property type="component" value="Unassembled WGS sequence"/>
</dbReference>
<dbReference type="EMBL" id="BAABDL010000044">
    <property type="protein sequence ID" value="GAA4063887.1"/>
    <property type="molecule type" value="Genomic_DNA"/>
</dbReference>
<comment type="caution">
    <text evidence="1">The sequence shown here is derived from an EMBL/GenBank/DDBJ whole genome shotgun (WGS) entry which is preliminary data.</text>
</comment>
<evidence type="ECO:0000313" key="1">
    <source>
        <dbReference type="EMBL" id="GAA4063887.1"/>
    </source>
</evidence>
<dbReference type="InterPro" id="IPR003772">
    <property type="entry name" value="YceD"/>
</dbReference>
<accession>A0ABP7VBU4</accession>